<sequence length="382" mass="42611">MHDWLNFVCKQSFRRYRLHFQAGLKKLTMTENLLDRLLRPFTMGEMDALARGKRSVVVDFKKPTSTSILSRLCAKADVLIDPFRPGVMEKFNLGPSELCKLNPKLIYARLTGFGQDGPFSKMAGHDINYIAIAGVLSALGGEKPQHPINLMGDFAGGGLICALGICLALLDRYRSGKGQVIDANMVEGSAYVSSWLWASRSKSYPYPLWSKPRGENILDGGAHFYQTYKTKDGKYIAVGALEHSFYSAFIEGLGLDPDNFSQDKFGPETQKKCADVFLTKTQAEWCEKFDLTDACVTPVVPLEEAHNHPHNAHNRSFMKQDETIVPRPAPRLSRTPAEPGLTNPVPGQHTREILLEIGFREDEIESFIEDGTVYCVDMKASL</sequence>
<dbReference type="Gene3D" id="3.40.50.10540">
    <property type="entry name" value="Crotonobetainyl-coa:carnitine coa-transferase, domain 1"/>
    <property type="match status" value="1"/>
</dbReference>
<keyword evidence="4" id="KW-1185">Reference proteome</keyword>
<dbReference type="PANTHER" id="PTHR48228:SF5">
    <property type="entry name" value="ALPHA-METHYLACYL-COA RACEMASE"/>
    <property type="match status" value="1"/>
</dbReference>
<dbReference type="InterPro" id="IPR023606">
    <property type="entry name" value="CoA-Trfase_III_dom_1_sf"/>
</dbReference>
<dbReference type="Gene3D" id="3.30.1540.10">
    <property type="entry name" value="formyl-coa transferase, domain 3"/>
    <property type="match status" value="1"/>
</dbReference>
<evidence type="ECO:0000256" key="1">
    <source>
        <dbReference type="ARBA" id="ARBA00008383"/>
    </source>
</evidence>
<comment type="similarity">
    <text evidence="1">Belongs to the CoA-transferase III family.</text>
</comment>
<dbReference type="Proteomes" id="UP000807504">
    <property type="component" value="Unassembled WGS sequence"/>
</dbReference>
<feature type="region of interest" description="Disordered" evidence="2">
    <location>
        <begin position="328"/>
        <end position="347"/>
    </location>
</feature>
<dbReference type="InterPro" id="IPR044855">
    <property type="entry name" value="CoA-Trfase_III_dom3_sf"/>
</dbReference>
<organism evidence="3 4">
    <name type="scientific">Argiope bruennichi</name>
    <name type="common">Wasp spider</name>
    <name type="synonym">Aranea bruennichi</name>
    <dbReference type="NCBI Taxonomy" id="94029"/>
    <lineage>
        <taxon>Eukaryota</taxon>
        <taxon>Metazoa</taxon>
        <taxon>Ecdysozoa</taxon>
        <taxon>Arthropoda</taxon>
        <taxon>Chelicerata</taxon>
        <taxon>Arachnida</taxon>
        <taxon>Araneae</taxon>
        <taxon>Araneomorphae</taxon>
        <taxon>Entelegynae</taxon>
        <taxon>Araneoidea</taxon>
        <taxon>Araneidae</taxon>
        <taxon>Argiope</taxon>
    </lineage>
</organism>
<dbReference type="InterPro" id="IPR050509">
    <property type="entry name" value="CoA-transferase_III"/>
</dbReference>
<dbReference type="Pfam" id="PF02515">
    <property type="entry name" value="CoA_transf_3"/>
    <property type="match status" value="1"/>
</dbReference>
<dbReference type="PANTHER" id="PTHR48228">
    <property type="entry name" value="SUCCINYL-COA--D-CITRAMALATE COA-TRANSFERASE"/>
    <property type="match status" value="1"/>
</dbReference>
<comment type="caution">
    <text evidence="3">The sequence shown here is derived from an EMBL/GenBank/DDBJ whole genome shotgun (WGS) entry which is preliminary data.</text>
</comment>
<dbReference type="GO" id="GO:0003824">
    <property type="term" value="F:catalytic activity"/>
    <property type="evidence" value="ECO:0007669"/>
    <property type="project" value="InterPro"/>
</dbReference>
<gene>
    <name evidence="3" type="ORF">HNY73_013643</name>
</gene>
<proteinExistence type="inferred from homology"/>
<name>A0A8T0EYU2_ARGBR</name>
<dbReference type="SUPFAM" id="SSF89796">
    <property type="entry name" value="CoA-transferase family III (CaiB/BaiF)"/>
    <property type="match status" value="1"/>
</dbReference>
<accession>A0A8T0EYU2</accession>
<dbReference type="AlphaFoldDB" id="A0A8T0EYU2"/>
<evidence type="ECO:0000313" key="3">
    <source>
        <dbReference type="EMBL" id="KAF8783486.1"/>
    </source>
</evidence>
<evidence type="ECO:0000256" key="2">
    <source>
        <dbReference type="SAM" id="MobiDB-lite"/>
    </source>
</evidence>
<protein>
    <submittedName>
        <fullName evidence="3">Alpha-methylacyl-CoA racemase like protein</fullName>
    </submittedName>
</protein>
<reference evidence="3" key="1">
    <citation type="journal article" date="2020" name="bioRxiv">
        <title>Chromosome-level reference genome of the European wasp spider Argiope bruennichi: a resource for studies on range expansion and evolutionary adaptation.</title>
        <authorList>
            <person name="Sheffer M.M."/>
            <person name="Hoppe A."/>
            <person name="Krehenwinkel H."/>
            <person name="Uhl G."/>
            <person name="Kuss A.W."/>
            <person name="Jensen L."/>
            <person name="Jensen C."/>
            <person name="Gillespie R.G."/>
            <person name="Hoff K.J."/>
            <person name="Prost S."/>
        </authorList>
    </citation>
    <scope>NUCLEOTIDE SEQUENCE</scope>
</reference>
<dbReference type="InterPro" id="IPR003673">
    <property type="entry name" value="CoA-Trfase_fam_III"/>
</dbReference>
<reference evidence="3" key="2">
    <citation type="submission" date="2020-06" db="EMBL/GenBank/DDBJ databases">
        <authorList>
            <person name="Sheffer M."/>
        </authorList>
    </citation>
    <scope>NUCLEOTIDE SEQUENCE</scope>
</reference>
<dbReference type="EMBL" id="JABXBU010001863">
    <property type="protein sequence ID" value="KAF8783486.1"/>
    <property type="molecule type" value="Genomic_DNA"/>
</dbReference>
<evidence type="ECO:0000313" key="4">
    <source>
        <dbReference type="Proteomes" id="UP000807504"/>
    </source>
</evidence>